<dbReference type="SUPFAM" id="SSF50249">
    <property type="entry name" value="Nucleic acid-binding proteins"/>
    <property type="match status" value="1"/>
</dbReference>
<dbReference type="InterPro" id="IPR011344">
    <property type="entry name" value="ssDNA-bd"/>
</dbReference>
<dbReference type="PANTHER" id="PTHR10302">
    <property type="entry name" value="SINGLE-STRANDED DNA-BINDING PROTEIN"/>
    <property type="match status" value="1"/>
</dbReference>
<evidence type="ECO:0000256" key="2">
    <source>
        <dbReference type="HAMAP-Rule" id="MF_00984"/>
    </source>
</evidence>
<evidence type="ECO:0000256" key="1">
    <source>
        <dbReference type="ARBA" id="ARBA00023125"/>
    </source>
</evidence>
<dbReference type="PANTHER" id="PTHR10302:SF27">
    <property type="entry name" value="SINGLE-STRANDED DNA-BINDING PROTEIN"/>
    <property type="match status" value="1"/>
</dbReference>
<dbReference type="HAMAP" id="MF_00984">
    <property type="entry name" value="SSB"/>
    <property type="match status" value="1"/>
</dbReference>
<protein>
    <recommendedName>
        <fullName evidence="2 3">Single-stranded DNA-binding protein</fullName>
        <shortName evidence="2">SSB</shortName>
    </recommendedName>
</protein>
<evidence type="ECO:0000256" key="3">
    <source>
        <dbReference type="RuleBase" id="RU000524"/>
    </source>
</evidence>
<organism evidence="5 6">
    <name type="scientific">Mycobacteroides abscessus subsp. massiliense</name>
    <dbReference type="NCBI Taxonomy" id="1962118"/>
    <lineage>
        <taxon>Bacteria</taxon>
        <taxon>Bacillati</taxon>
        <taxon>Actinomycetota</taxon>
        <taxon>Actinomycetes</taxon>
        <taxon>Mycobacteriales</taxon>
        <taxon>Mycobacteriaceae</taxon>
        <taxon>Mycobacteroides</taxon>
        <taxon>Mycobacteroides abscessus</taxon>
    </lineage>
</organism>
<dbReference type="CDD" id="cd04496">
    <property type="entry name" value="SSB_OBF"/>
    <property type="match status" value="1"/>
</dbReference>
<evidence type="ECO:0000313" key="5">
    <source>
        <dbReference type="EMBL" id="SKM03570.1"/>
    </source>
</evidence>
<gene>
    <name evidence="5" type="primary">ssb_1</name>
    <name evidence="5" type="ORF">SAMEA2259716_02365</name>
</gene>
<sequence>MPDTYTFIVGNLTADPELRELPSGVHVANFTVASTPRRYDKQSGEWVDEDTVFLRVNAWRAYAEGAAEQLRKGDTVGVWGKLKQKPYENRDGEKRSSYEIEAEFVGPAALARRKREDDDPWGNAKPSKDEAPF</sequence>
<feature type="region of interest" description="Disordered" evidence="4">
    <location>
        <begin position="109"/>
        <end position="133"/>
    </location>
</feature>
<dbReference type="GO" id="GO:0006260">
    <property type="term" value="P:DNA replication"/>
    <property type="evidence" value="ECO:0007669"/>
    <property type="project" value="InterPro"/>
</dbReference>
<dbReference type="Pfam" id="PF00436">
    <property type="entry name" value="SSB"/>
    <property type="match status" value="1"/>
</dbReference>
<dbReference type="Proteomes" id="UP000190074">
    <property type="component" value="Unassembled WGS sequence"/>
</dbReference>
<dbReference type="GO" id="GO:0003697">
    <property type="term" value="F:single-stranded DNA binding"/>
    <property type="evidence" value="ECO:0007669"/>
    <property type="project" value="UniProtKB-UniRule"/>
</dbReference>
<keyword evidence="1 2" id="KW-0238">DNA-binding</keyword>
<dbReference type="GO" id="GO:0009295">
    <property type="term" value="C:nucleoid"/>
    <property type="evidence" value="ECO:0007669"/>
    <property type="project" value="TreeGrafter"/>
</dbReference>
<dbReference type="NCBIfam" id="TIGR00621">
    <property type="entry name" value="ssb"/>
    <property type="match status" value="1"/>
</dbReference>
<dbReference type="EMBL" id="FVGW01000004">
    <property type="protein sequence ID" value="SKM03570.1"/>
    <property type="molecule type" value="Genomic_DNA"/>
</dbReference>
<dbReference type="RefSeq" id="WP_052535249.1">
    <property type="nucleotide sequence ID" value="NZ_FVGW01000004.1"/>
</dbReference>
<proteinExistence type="inferred from homology"/>
<reference evidence="5 6" key="1">
    <citation type="submission" date="2016-11" db="EMBL/GenBank/DDBJ databases">
        <authorList>
            <consortium name="Pathogen Informatics"/>
        </authorList>
    </citation>
    <scope>NUCLEOTIDE SEQUENCE [LARGE SCALE GENOMIC DNA]</scope>
    <source>
        <strain evidence="5 6">911</strain>
    </source>
</reference>
<dbReference type="InterPro" id="IPR000424">
    <property type="entry name" value="Primosome_PriB/ssb"/>
</dbReference>
<comment type="caution">
    <text evidence="2">Lacks conserved residue(s) required for the propagation of feature annotation.</text>
</comment>
<evidence type="ECO:0000256" key="4">
    <source>
        <dbReference type="SAM" id="MobiDB-lite"/>
    </source>
</evidence>
<evidence type="ECO:0000313" key="6">
    <source>
        <dbReference type="Proteomes" id="UP000190074"/>
    </source>
</evidence>
<dbReference type="Gene3D" id="2.40.50.140">
    <property type="entry name" value="Nucleic acid-binding proteins"/>
    <property type="match status" value="1"/>
</dbReference>
<dbReference type="PROSITE" id="PS50935">
    <property type="entry name" value="SSB"/>
    <property type="match status" value="1"/>
</dbReference>
<accession>A0A1U2D8R5</accession>
<dbReference type="AlphaFoldDB" id="A0A1U2D8R5"/>
<name>A0A1U2D8R5_9MYCO</name>
<dbReference type="InterPro" id="IPR012340">
    <property type="entry name" value="NA-bd_OB-fold"/>
</dbReference>
<comment type="subunit">
    <text evidence="2">Homotetramer.</text>
</comment>